<evidence type="ECO:0000313" key="6">
    <source>
        <dbReference type="Proteomes" id="UP001269375"/>
    </source>
</evidence>
<dbReference type="CDD" id="cd17246">
    <property type="entry name" value="RMtype1_S_SonII-TRD2-CR2_like"/>
    <property type="match status" value="1"/>
</dbReference>
<keyword evidence="5" id="KW-0540">Nuclease</keyword>
<evidence type="ECO:0000256" key="3">
    <source>
        <dbReference type="ARBA" id="ARBA00023125"/>
    </source>
</evidence>
<protein>
    <submittedName>
        <fullName evidence="5">Restriction endonuclease subunit S</fullName>
        <ecNumber evidence="5">3.1.21.-</ecNumber>
    </submittedName>
</protein>
<dbReference type="PANTHER" id="PTHR30408:SF12">
    <property type="entry name" value="TYPE I RESTRICTION ENZYME MJAVIII SPECIFICITY SUBUNIT"/>
    <property type="match status" value="1"/>
</dbReference>
<proteinExistence type="inferred from homology"/>
<dbReference type="GO" id="GO:0016787">
    <property type="term" value="F:hydrolase activity"/>
    <property type="evidence" value="ECO:0007669"/>
    <property type="project" value="UniProtKB-KW"/>
</dbReference>
<gene>
    <name evidence="5" type="ORF">QC825_04585</name>
</gene>
<evidence type="ECO:0000259" key="4">
    <source>
        <dbReference type="Pfam" id="PF01420"/>
    </source>
</evidence>
<dbReference type="RefSeq" id="WP_251590993.1">
    <property type="nucleotide sequence ID" value="NZ_JAMLJI010000001.1"/>
</dbReference>
<dbReference type="InterPro" id="IPR044946">
    <property type="entry name" value="Restrct_endonuc_typeI_TRD_sf"/>
</dbReference>
<dbReference type="InterPro" id="IPR052021">
    <property type="entry name" value="Type-I_RS_S_subunit"/>
</dbReference>
<keyword evidence="5" id="KW-0378">Hydrolase</keyword>
<organism evidence="5 6">
    <name type="scientific">Larsenimonas suaedae</name>
    <dbReference type="NCBI Taxonomy" id="1851019"/>
    <lineage>
        <taxon>Bacteria</taxon>
        <taxon>Pseudomonadati</taxon>
        <taxon>Pseudomonadota</taxon>
        <taxon>Gammaproteobacteria</taxon>
        <taxon>Oceanospirillales</taxon>
        <taxon>Halomonadaceae</taxon>
        <taxon>Larsenimonas</taxon>
    </lineage>
</organism>
<dbReference type="EMBL" id="JARWAO010000002">
    <property type="protein sequence ID" value="MDR5895353.1"/>
    <property type="molecule type" value="Genomic_DNA"/>
</dbReference>
<evidence type="ECO:0000256" key="1">
    <source>
        <dbReference type="ARBA" id="ARBA00010923"/>
    </source>
</evidence>
<keyword evidence="3" id="KW-0238">DNA-binding</keyword>
<dbReference type="Gene3D" id="3.90.220.20">
    <property type="entry name" value="DNA methylase specificity domains"/>
    <property type="match status" value="2"/>
</dbReference>
<evidence type="ECO:0000313" key="5">
    <source>
        <dbReference type="EMBL" id="MDR5895353.1"/>
    </source>
</evidence>
<keyword evidence="2" id="KW-0680">Restriction system</keyword>
<dbReference type="Gene3D" id="1.10.287.1120">
    <property type="entry name" value="Bipartite methylase S protein"/>
    <property type="match status" value="1"/>
</dbReference>
<keyword evidence="5" id="KW-0255">Endonuclease</keyword>
<dbReference type="Proteomes" id="UP001269375">
    <property type="component" value="Unassembled WGS sequence"/>
</dbReference>
<comment type="caution">
    <text evidence="5">The sequence shown here is derived from an EMBL/GenBank/DDBJ whole genome shotgun (WGS) entry which is preliminary data.</text>
</comment>
<dbReference type="PANTHER" id="PTHR30408">
    <property type="entry name" value="TYPE-1 RESTRICTION ENZYME ECOKI SPECIFICITY PROTEIN"/>
    <property type="match status" value="1"/>
</dbReference>
<keyword evidence="6" id="KW-1185">Reference proteome</keyword>
<feature type="domain" description="Type I restriction modification DNA specificity" evidence="4">
    <location>
        <begin position="57"/>
        <end position="176"/>
    </location>
</feature>
<accession>A0ABU1GTL3</accession>
<dbReference type="Pfam" id="PF01420">
    <property type="entry name" value="Methylase_S"/>
    <property type="match status" value="1"/>
</dbReference>
<dbReference type="GO" id="GO:0004519">
    <property type="term" value="F:endonuclease activity"/>
    <property type="evidence" value="ECO:0007669"/>
    <property type="project" value="UniProtKB-KW"/>
</dbReference>
<dbReference type="SUPFAM" id="SSF116734">
    <property type="entry name" value="DNA methylase specificity domain"/>
    <property type="match status" value="2"/>
</dbReference>
<name>A0ABU1GTL3_9GAMM</name>
<reference evidence="5 6" key="1">
    <citation type="submission" date="2023-04" db="EMBL/GenBank/DDBJ databases">
        <title>A long-awaited taxogenomic arrangement of the family Halomonadaceae.</title>
        <authorList>
            <person name="De La Haba R."/>
            <person name="Chuvochina M."/>
            <person name="Wittouck S."/>
            <person name="Arahal D.R."/>
            <person name="Sanchez-Porro C."/>
            <person name="Hugenholtz P."/>
            <person name="Ventosa A."/>
        </authorList>
    </citation>
    <scope>NUCLEOTIDE SEQUENCE [LARGE SCALE GENOMIC DNA]</scope>
    <source>
        <strain evidence="5 6">DSM 22428</strain>
    </source>
</reference>
<comment type="similarity">
    <text evidence="1">Belongs to the type-I restriction system S methylase family.</text>
</comment>
<dbReference type="EC" id="3.1.21.-" evidence="5"/>
<sequence>MPYSSIEAKPIGYLCQIIDCEHKTAPYVEKSEFLVVRTSNVRNGQLVMDDMKFTTEAGYREWTERAVPEYGDVLFTREAPAGETCLVPQNTNVCMGQRMVLLRPRRKVADPFFLSQILATEKCKFSIKRLSIGSTVSRINISDIKSLRVAAPPLPEQKKIAQILSTWDQAITATERLLENSQQRKRALMQQLLTGKKRLPGFEGEWETIELGSLGSTYSGLSGKTKEDFGAGEPFVTYMSVFSDGALRVDRFDRVRLSDSEFQNKVQYGDILFTTSSETPEEVGMTSVLLEKIPYDIYLNSFCFGFRLYSFEKLVPEYARYLFRGEEMRRRIAALAQGATRYNLSKKQLVKLDVLLPGNFEQAAISKVLAASDMEVSAIKYRLRCLRDEKKALMQQLLTGKKRVQVEAA</sequence>
<evidence type="ECO:0000256" key="2">
    <source>
        <dbReference type="ARBA" id="ARBA00022747"/>
    </source>
</evidence>
<dbReference type="InterPro" id="IPR000055">
    <property type="entry name" value="Restrct_endonuc_typeI_TRD"/>
</dbReference>